<feature type="compositionally biased region" description="Polar residues" evidence="1">
    <location>
        <begin position="338"/>
        <end position="347"/>
    </location>
</feature>
<accession>A0AAV1PKQ1</accession>
<comment type="caution">
    <text evidence="2">The sequence shown here is derived from an EMBL/GenBank/DDBJ whole genome shotgun (WGS) entry which is preliminary data.</text>
</comment>
<feature type="region of interest" description="Disordered" evidence="1">
    <location>
        <begin position="315"/>
        <end position="347"/>
    </location>
</feature>
<keyword evidence="3" id="KW-1185">Reference proteome</keyword>
<organism evidence="2 3">
    <name type="scientific">Scomber scombrus</name>
    <name type="common">Atlantic mackerel</name>
    <name type="synonym">Scomber vernalis</name>
    <dbReference type="NCBI Taxonomy" id="13677"/>
    <lineage>
        <taxon>Eukaryota</taxon>
        <taxon>Metazoa</taxon>
        <taxon>Chordata</taxon>
        <taxon>Craniata</taxon>
        <taxon>Vertebrata</taxon>
        <taxon>Euteleostomi</taxon>
        <taxon>Actinopterygii</taxon>
        <taxon>Neopterygii</taxon>
        <taxon>Teleostei</taxon>
        <taxon>Neoteleostei</taxon>
        <taxon>Acanthomorphata</taxon>
        <taxon>Pelagiaria</taxon>
        <taxon>Scombriformes</taxon>
        <taxon>Scombridae</taxon>
        <taxon>Scomber</taxon>
    </lineage>
</organism>
<dbReference type="PANTHER" id="PTHR35385:SF2">
    <property type="entry name" value="PROTEIN B, PUTATIVE-RELATED"/>
    <property type="match status" value="1"/>
</dbReference>
<evidence type="ECO:0000256" key="1">
    <source>
        <dbReference type="SAM" id="MobiDB-lite"/>
    </source>
</evidence>
<name>A0AAV1PKQ1_SCOSC</name>
<dbReference type="Proteomes" id="UP001314229">
    <property type="component" value="Unassembled WGS sequence"/>
</dbReference>
<gene>
    <name evidence="2" type="ORF">FSCOSCO3_A010282</name>
</gene>
<protein>
    <submittedName>
        <fullName evidence="2">Uncharacterized protein LOC128380069</fullName>
    </submittedName>
</protein>
<dbReference type="AlphaFoldDB" id="A0AAV1PKQ1"/>
<proteinExistence type="predicted"/>
<evidence type="ECO:0000313" key="2">
    <source>
        <dbReference type="EMBL" id="CAK6972372.1"/>
    </source>
</evidence>
<reference evidence="2 3" key="1">
    <citation type="submission" date="2024-01" db="EMBL/GenBank/DDBJ databases">
        <authorList>
            <person name="Alioto T."/>
            <person name="Alioto T."/>
            <person name="Gomez Garrido J."/>
        </authorList>
    </citation>
    <scope>NUCLEOTIDE SEQUENCE [LARGE SCALE GENOMIC DNA]</scope>
</reference>
<evidence type="ECO:0000313" key="3">
    <source>
        <dbReference type="Proteomes" id="UP001314229"/>
    </source>
</evidence>
<sequence length="347" mass="38960">MAQQQHESKMNGSSNLKTRLSNAERFPCTAPTINMDQHPELMDFLPKDYQYHVCRYTAVSQPDSDHTSFEATVRMSLQTKEEILVWLKCMAVTWRVAYTRPTKGQKIIFKADYRCQHNTKPRETTPKTGRVSKNTDCPAKLKVTLVRTEVSHGQRSRSTDPHIPNYPTLVDISNIHNHNIHVADAVLECAEIEDADQSWCGQTIAAIEELDSTETSEVVQDSEQWDSMIKEFSAMVQSNEGFQGAASAFIKTFHRLKGNPSMLQSAMRMFGRYDGSSLVSKRALQRAANCAGSSIATQPSSVTRRKVKLGGRRRVTAGRPTKNVATMDHRYSYPKGGQSDTDSLPQQ</sequence>
<dbReference type="PANTHER" id="PTHR35385">
    <property type="entry name" value="PROTEIN B, PUTATIVE-RELATED-RELATED"/>
    <property type="match status" value="1"/>
</dbReference>
<dbReference type="EMBL" id="CAWUFR010000200">
    <property type="protein sequence ID" value="CAK6972372.1"/>
    <property type="molecule type" value="Genomic_DNA"/>
</dbReference>